<dbReference type="GO" id="GO:0046872">
    <property type="term" value="F:metal ion binding"/>
    <property type="evidence" value="ECO:0007669"/>
    <property type="project" value="UniProtKB-KW"/>
</dbReference>
<evidence type="ECO:0000259" key="8">
    <source>
        <dbReference type="PROSITE" id="PS51379"/>
    </source>
</evidence>
<evidence type="ECO:0000256" key="4">
    <source>
        <dbReference type="ARBA" id="ARBA00022982"/>
    </source>
</evidence>
<evidence type="ECO:0000256" key="3">
    <source>
        <dbReference type="ARBA" id="ARBA00022723"/>
    </source>
</evidence>
<proteinExistence type="predicted"/>
<keyword evidence="1" id="KW-0813">Transport</keyword>
<keyword evidence="11" id="KW-1185">Reference proteome</keyword>
<evidence type="ECO:0000256" key="2">
    <source>
        <dbReference type="ARBA" id="ARBA00022485"/>
    </source>
</evidence>
<reference evidence="10" key="3">
    <citation type="journal article" date="2019" name="Microbiol. Resour. Announc.">
        <title>Draft Genome Sequences of Type Strains of Gordonibacter faecihominis, Paraeggerthella hongkongensis, Parvibacter caecicola,Slackia equolifaciens, Slackia faecicanis, and Slackia isoflavoniconvertens.</title>
        <authorList>
            <person name="Danylec N."/>
            <person name="Stoll D.A."/>
            <person name="Dotsch A."/>
            <person name="Huch M."/>
        </authorList>
    </citation>
    <scope>NUCLEOTIDE SEQUENCE</scope>
    <source>
        <strain evidence="10">DSM 16107</strain>
    </source>
</reference>
<dbReference type="PROSITE" id="PS00198">
    <property type="entry name" value="4FE4S_FER_1"/>
    <property type="match status" value="1"/>
</dbReference>
<reference evidence="12" key="2">
    <citation type="submission" date="2018-05" db="EMBL/GenBank/DDBJ databases">
        <title>Genome Sequencing of selected type strains of the family Eggerthellaceae.</title>
        <authorList>
            <person name="Danylec N."/>
            <person name="Stoll D.A."/>
            <person name="Doetsch A."/>
            <person name="Huch M."/>
        </authorList>
    </citation>
    <scope>NUCLEOTIDE SEQUENCE [LARGE SCALE GENOMIC DNA]</scope>
    <source>
        <strain evidence="12">DSM 16107</strain>
    </source>
</reference>
<dbReference type="PANTHER" id="PTHR30176">
    <property type="entry name" value="FERREDOXIN-TYPE PROTEIN NAPH"/>
    <property type="match status" value="1"/>
</dbReference>
<sequence>MKTKNLRTAIAVAAFAVLSIGLVAGIGFGTMSGFGWETISALCPLGALTTMIAAKTVVPRAVVSLVVMGLLVLVVGRAFCGWLCPVPVLERARAFFRSPKKRKELAQAKHDEMVGIAKSELGCAGEAGDGSGCARNCATCAEKRTKLDSRHYVLGGALLSTAIFGFPVFCLVCPVGLTFATVLVVWRLFSAGDMTWSVVLIPLLLVVELVFLRKWCTRFCPLAGLMNLASRFSKTFRPVIDESKCLETTNGTPCSRCAIACEADINLRHPAFGERTLADCTRCRACVEACPTQAVSMPFVAKRGVAGAVDAPGSPVPVVLADAEENTAE</sequence>
<name>A0A3N0J1U3_9ACTN</name>
<dbReference type="SUPFAM" id="SSF54862">
    <property type="entry name" value="4Fe-4S ferredoxins"/>
    <property type="match status" value="1"/>
</dbReference>
<dbReference type="PROSITE" id="PS51379">
    <property type="entry name" value="4FE4S_FER_2"/>
    <property type="match status" value="1"/>
</dbReference>
<keyword evidence="7" id="KW-0472">Membrane</keyword>
<evidence type="ECO:0000256" key="6">
    <source>
        <dbReference type="ARBA" id="ARBA00023014"/>
    </source>
</evidence>
<dbReference type="Proteomes" id="UP000253817">
    <property type="component" value="Unassembled WGS sequence"/>
</dbReference>
<dbReference type="PANTHER" id="PTHR30176:SF3">
    <property type="entry name" value="FERREDOXIN-TYPE PROTEIN NAPH"/>
    <property type="match status" value="1"/>
</dbReference>
<keyword evidence="7" id="KW-1133">Transmembrane helix</keyword>
<organism evidence="10 12">
    <name type="scientific">Eggerthella sinensis</name>
    <dbReference type="NCBI Taxonomy" id="242230"/>
    <lineage>
        <taxon>Bacteria</taxon>
        <taxon>Bacillati</taxon>
        <taxon>Actinomycetota</taxon>
        <taxon>Coriobacteriia</taxon>
        <taxon>Eggerthellales</taxon>
        <taxon>Eggerthellaceae</taxon>
        <taxon>Eggerthella</taxon>
    </lineage>
</organism>
<keyword evidence="6" id="KW-0411">Iron-sulfur</keyword>
<evidence type="ECO:0000313" key="10">
    <source>
        <dbReference type="EMBL" id="RNM42562.1"/>
    </source>
</evidence>
<feature type="domain" description="4Fe-4S ferredoxin-type" evidence="8">
    <location>
        <begin position="268"/>
        <end position="300"/>
    </location>
</feature>
<feature type="transmembrane region" description="Helical" evidence="7">
    <location>
        <begin position="152"/>
        <end position="182"/>
    </location>
</feature>
<dbReference type="Pfam" id="PF12801">
    <property type="entry name" value="Fer4_5"/>
    <property type="match status" value="2"/>
</dbReference>
<evidence type="ECO:0000313" key="9">
    <source>
        <dbReference type="EMBL" id="RDB67893.1"/>
    </source>
</evidence>
<keyword evidence="2" id="KW-0004">4Fe-4S</keyword>
<protein>
    <submittedName>
        <fullName evidence="10">4Fe-4S ferredoxin</fullName>
    </submittedName>
</protein>
<dbReference type="RefSeq" id="WP_114546889.1">
    <property type="nucleotide sequence ID" value="NZ_PPTT01000020.1"/>
</dbReference>
<dbReference type="Pfam" id="PF00037">
    <property type="entry name" value="Fer4"/>
    <property type="match status" value="1"/>
</dbReference>
<accession>A0A3N0J1U3</accession>
<dbReference type="InterPro" id="IPR017900">
    <property type="entry name" value="4Fe4S_Fe_S_CS"/>
</dbReference>
<dbReference type="EMBL" id="PPTT01000020">
    <property type="protein sequence ID" value="RDB67893.1"/>
    <property type="molecule type" value="Genomic_DNA"/>
</dbReference>
<dbReference type="GO" id="GO:0005886">
    <property type="term" value="C:plasma membrane"/>
    <property type="evidence" value="ECO:0007669"/>
    <property type="project" value="TreeGrafter"/>
</dbReference>
<evidence type="ECO:0000313" key="12">
    <source>
        <dbReference type="Proteomes" id="UP000270112"/>
    </source>
</evidence>
<keyword evidence="7" id="KW-0812">Transmembrane</keyword>
<dbReference type="InterPro" id="IPR017896">
    <property type="entry name" value="4Fe4S_Fe-S-bd"/>
</dbReference>
<keyword evidence="4" id="KW-0249">Electron transport</keyword>
<comment type="caution">
    <text evidence="10">The sequence shown here is derived from an EMBL/GenBank/DDBJ whole genome shotgun (WGS) entry which is preliminary data.</text>
</comment>
<evidence type="ECO:0000256" key="5">
    <source>
        <dbReference type="ARBA" id="ARBA00023004"/>
    </source>
</evidence>
<gene>
    <name evidence="9" type="ORF">C1876_11600</name>
    <name evidence="10" type="ORF">DMP09_04240</name>
</gene>
<evidence type="ECO:0000256" key="1">
    <source>
        <dbReference type="ARBA" id="ARBA00022448"/>
    </source>
</evidence>
<dbReference type="Gene3D" id="3.30.70.20">
    <property type="match status" value="1"/>
</dbReference>
<keyword evidence="5" id="KW-0408">Iron</keyword>
<dbReference type="AlphaFoldDB" id="A0A3N0J1U3"/>
<dbReference type="InterPro" id="IPR051684">
    <property type="entry name" value="Electron_Trans/Redox"/>
</dbReference>
<reference evidence="9 11" key="1">
    <citation type="journal article" date="2018" name="Elife">
        <title>Discovery and characterization of a prevalent human gut bacterial enzyme sufficient for the inactivation of a family of plant toxins.</title>
        <authorList>
            <person name="Koppel N."/>
            <person name="Bisanz J.E."/>
            <person name="Pandelia M.E."/>
            <person name="Turnbaugh P.J."/>
            <person name="Balskus E.P."/>
        </authorList>
    </citation>
    <scope>NUCLEOTIDE SEQUENCE [LARGE SCALE GENOMIC DNA]</scope>
    <source>
        <strain evidence="9 11">DSM 16107</strain>
    </source>
</reference>
<dbReference type="Proteomes" id="UP000270112">
    <property type="component" value="Unassembled WGS sequence"/>
</dbReference>
<feature type="transmembrane region" description="Helical" evidence="7">
    <location>
        <begin position="194"/>
        <end position="212"/>
    </location>
</feature>
<keyword evidence="3" id="KW-0479">Metal-binding</keyword>
<dbReference type="GO" id="GO:0051539">
    <property type="term" value="F:4 iron, 4 sulfur cluster binding"/>
    <property type="evidence" value="ECO:0007669"/>
    <property type="project" value="UniProtKB-KW"/>
</dbReference>
<feature type="transmembrane region" description="Helical" evidence="7">
    <location>
        <begin position="61"/>
        <end position="84"/>
    </location>
</feature>
<evidence type="ECO:0000313" key="11">
    <source>
        <dbReference type="Proteomes" id="UP000253817"/>
    </source>
</evidence>
<dbReference type="OrthoDB" id="3174284at2"/>
<dbReference type="EMBL" id="QICC01000010">
    <property type="protein sequence ID" value="RNM42562.1"/>
    <property type="molecule type" value="Genomic_DNA"/>
</dbReference>
<evidence type="ECO:0000256" key="7">
    <source>
        <dbReference type="SAM" id="Phobius"/>
    </source>
</evidence>